<dbReference type="AlphaFoldDB" id="A0A1D1Z344"/>
<protein>
    <submittedName>
        <fullName evidence="1">Protein EXECUTER 1, chloroplastic</fullName>
    </submittedName>
</protein>
<reference evidence="1" key="1">
    <citation type="submission" date="2015-07" db="EMBL/GenBank/DDBJ databases">
        <title>Transcriptome Assembly of Anthurium amnicola.</title>
        <authorList>
            <person name="Suzuki J."/>
        </authorList>
    </citation>
    <scope>NUCLEOTIDE SEQUENCE</scope>
</reference>
<dbReference type="EMBL" id="GDJX01006684">
    <property type="protein sequence ID" value="JAT61252.1"/>
    <property type="molecule type" value="Transcribed_RNA"/>
</dbReference>
<dbReference type="InterPro" id="IPR044680">
    <property type="entry name" value="EX1/2"/>
</dbReference>
<dbReference type="PANTHER" id="PTHR33917:SF2">
    <property type="entry name" value="PROTEIN EXECUTER 2, CHLOROPLASTIC"/>
    <property type="match status" value="1"/>
</dbReference>
<gene>
    <name evidence="1" type="primary">EX1_10</name>
    <name evidence="1" type="ORF">g.113784</name>
</gene>
<evidence type="ECO:0000313" key="1">
    <source>
        <dbReference type="EMBL" id="JAT61252.1"/>
    </source>
</evidence>
<accession>A0A1D1Z344</accession>
<dbReference type="GO" id="GO:0010343">
    <property type="term" value="P:singlet oxygen-mediated programmed cell death"/>
    <property type="evidence" value="ECO:0007669"/>
    <property type="project" value="InterPro"/>
</dbReference>
<sequence>MEAAKLKKAIADAGSMDVVSKIMSELKNAINEESYHDASRLCRLAVSGLVGWWVGYSVDSDDPVGRIVRITPSVGKFVGRSYSPRQLLTGSLGTLLFENFLVKDEDVAYIMQVVFLRPVKVNPKVSPSSTSKPNVSFWDDSMNSPVQGISENKDGMQEIKKDRHMKTRETNEEGLKTVLNFLKDTIHGFNVKVLNARSLEEINTDATTLEQLEMEDDKIATVENSPDETCSLHNAQLEADPAV</sequence>
<organism evidence="1">
    <name type="scientific">Anthurium amnicola</name>
    <dbReference type="NCBI Taxonomy" id="1678845"/>
    <lineage>
        <taxon>Eukaryota</taxon>
        <taxon>Viridiplantae</taxon>
        <taxon>Streptophyta</taxon>
        <taxon>Embryophyta</taxon>
        <taxon>Tracheophyta</taxon>
        <taxon>Spermatophyta</taxon>
        <taxon>Magnoliopsida</taxon>
        <taxon>Liliopsida</taxon>
        <taxon>Araceae</taxon>
        <taxon>Pothoideae</taxon>
        <taxon>Potheae</taxon>
        <taxon>Anthurium</taxon>
    </lineage>
</organism>
<dbReference type="GO" id="GO:0042651">
    <property type="term" value="C:thylakoid membrane"/>
    <property type="evidence" value="ECO:0007669"/>
    <property type="project" value="TreeGrafter"/>
</dbReference>
<name>A0A1D1Z344_9ARAE</name>
<proteinExistence type="predicted"/>
<dbReference type="PANTHER" id="PTHR33917">
    <property type="entry name" value="PROTEIN EXECUTER 1, CHLOROPLASTIC"/>
    <property type="match status" value="1"/>
</dbReference>